<proteinExistence type="predicted"/>
<evidence type="ECO:0000313" key="1">
    <source>
        <dbReference type="EMBL" id="ODQ68159.1"/>
    </source>
</evidence>
<protein>
    <submittedName>
        <fullName evidence="1">Uncharacterized protein</fullName>
    </submittedName>
</protein>
<sequence length="337" mass="38738">MVCTPESFGPEIAPLTDNLYVRRWSPSVPLDDSFAHMFASAFRRDTFYYFLPRLCHQPELEHIIEEAGLTNASGPAQVAQRDSLIARVNKNWTYAKNLWALKHLVACYDPKVVTWLAYQKNDTKKTPQVNDDCVGFAQWFLPDSLAVRESWCNYLTRKYLEFKLSFLGYWYFGFKEQPIFNNRFHRYHNISHQAEGVAFAHNDDDEYLHELSMKSTEELTGAGLPEIEKVAYPVRDIGYLSWFCVSKKAHGTGIGTKFLSYTIDNIPNQLTEIVSPVDSTSKSYGPQKLCLHATQLGEPFYKKLGFETLVAYNLGNRYTPLKRNALMVKTRDKPLSV</sequence>
<dbReference type="AlphaFoldDB" id="A0A1E3PRW2"/>
<gene>
    <name evidence="1" type="ORF">NADFUDRAFT_81202</name>
</gene>
<name>A0A1E3PRW2_9ASCO</name>
<keyword evidence="2" id="KW-1185">Reference proteome</keyword>
<dbReference type="EMBL" id="KV454406">
    <property type="protein sequence ID" value="ODQ68159.1"/>
    <property type="molecule type" value="Genomic_DNA"/>
</dbReference>
<accession>A0A1E3PRW2</accession>
<dbReference type="SUPFAM" id="SSF55729">
    <property type="entry name" value="Acyl-CoA N-acyltransferases (Nat)"/>
    <property type="match status" value="1"/>
</dbReference>
<dbReference type="InterPro" id="IPR016181">
    <property type="entry name" value="Acyl_CoA_acyltransferase"/>
</dbReference>
<evidence type="ECO:0000313" key="2">
    <source>
        <dbReference type="Proteomes" id="UP000095009"/>
    </source>
</evidence>
<dbReference type="Gene3D" id="3.40.630.30">
    <property type="match status" value="1"/>
</dbReference>
<reference evidence="1 2" key="1">
    <citation type="journal article" date="2016" name="Proc. Natl. Acad. Sci. U.S.A.">
        <title>Comparative genomics of biotechnologically important yeasts.</title>
        <authorList>
            <person name="Riley R."/>
            <person name="Haridas S."/>
            <person name="Wolfe K.H."/>
            <person name="Lopes M.R."/>
            <person name="Hittinger C.T."/>
            <person name="Goeker M."/>
            <person name="Salamov A.A."/>
            <person name="Wisecaver J.H."/>
            <person name="Long T.M."/>
            <person name="Calvey C.H."/>
            <person name="Aerts A.L."/>
            <person name="Barry K.W."/>
            <person name="Choi C."/>
            <person name="Clum A."/>
            <person name="Coughlan A.Y."/>
            <person name="Deshpande S."/>
            <person name="Douglass A.P."/>
            <person name="Hanson S.J."/>
            <person name="Klenk H.-P."/>
            <person name="LaButti K.M."/>
            <person name="Lapidus A."/>
            <person name="Lindquist E.A."/>
            <person name="Lipzen A.M."/>
            <person name="Meier-Kolthoff J.P."/>
            <person name="Ohm R.A."/>
            <person name="Otillar R.P."/>
            <person name="Pangilinan J.L."/>
            <person name="Peng Y."/>
            <person name="Rokas A."/>
            <person name="Rosa C.A."/>
            <person name="Scheuner C."/>
            <person name="Sibirny A.A."/>
            <person name="Slot J.C."/>
            <person name="Stielow J.B."/>
            <person name="Sun H."/>
            <person name="Kurtzman C.P."/>
            <person name="Blackwell M."/>
            <person name="Grigoriev I.V."/>
            <person name="Jeffries T.W."/>
        </authorList>
    </citation>
    <scope>NUCLEOTIDE SEQUENCE [LARGE SCALE GENOMIC DNA]</scope>
    <source>
        <strain evidence="1 2">DSM 6958</strain>
    </source>
</reference>
<organism evidence="1 2">
    <name type="scientific">Nadsonia fulvescens var. elongata DSM 6958</name>
    <dbReference type="NCBI Taxonomy" id="857566"/>
    <lineage>
        <taxon>Eukaryota</taxon>
        <taxon>Fungi</taxon>
        <taxon>Dikarya</taxon>
        <taxon>Ascomycota</taxon>
        <taxon>Saccharomycotina</taxon>
        <taxon>Dipodascomycetes</taxon>
        <taxon>Dipodascales</taxon>
        <taxon>Dipodascales incertae sedis</taxon>
        <taxon>Nadsonia</taxon>
    </lineage>
</organism>
<dbReference type="Proteomes" id="UP000095009">
    <property type="component" value="Unassembled WGS sequence"/>
</dbReference>